<feature type="modified residue" description="Phosphoserine" evidence="6">
    <location>
        <position position="151"/>
    </location>
</feature>
<keyword evidence="4 6" id="KW-0460">Magnesium</keyword>
<accession>A0ABT6L283</accession>
<evidence type="ECO:0000256" key="3">
    <source>
        <dbReference type="ARBA" id="ARBA00022723"/>
    </source>
</evidence>
<evidence type="ECO:0000313" key="14">
    <source>
        <dbReference type="Proteomes" id="UP001160130"/>
    </source>
</evidence>
<proteinExistence type="inferred from homology"/>
<dbReference type="EC" id="5.4.2.10" evidence="6 8"/>
<dbReference type="NCBIfam" id="TIGR01455">
    <property type="entry name" value="glmM"/>
    <property type="match status" value="1"/>
</dbReference>
<name>A0ABT6L283_9MYCO</name>
<keyword evidence="3 6" id="KW-0479">Metal-binding</keyword>
<gene>
    <name evidence="6" type="primary">glmM</name>
    <name evidence="13" type="ORF">M2272_003681</name>
</gene>
<dbReference type="Pfam" id="PF02880">
    <property type="entry name" value="PGM_PMM_III"/>
    <property type="match status" value="1"/>
</dbReference>
<evidence type="ECO:0000256" key="4">
    <source>
        <dbReference type="ARBA" id="ARBA00022842"/>
    </source>
</evidence>
<dbReference type="GO" id="GO:0008966">
    <property type="term" value="F:phosphoglucosamine mutase activity"/>
    <property type="evidence" value="ECO:0007669"/>
    <property type="project" value="UniProtKB-EC"/>
</dbReference>
<dbReference type="Gene3D" id="3.40.120.10">
    <property type="entry name" value="Alpha-D-Glucose-1,6-Bisphosphate, subunit A, domain 3"/>
    <property type="match status" value="3"/>
</dbReference>
<dbReference type="Pfam" id="PF02878">
    <property type="entry name" value="PGM_PMM_I"/>
    <property type="match status" value="1"/>
</dbReference>
<dbReference type="InterPro" id="IPR006352">
    <property type="entry name" value="GlmM_bact"/>
</dbReference>
<evidence type="ECO:0000256" key="7">
    <source>
        <dbReference type="RuleBase" id="RU004326"/>
    </source>
</evidence>
<dbReference type="HAMAP" id="MF_01554_B">
    <property type="entry name" value="GlmM_B"/>
    <property type="match status" value="1"/>
</dbReference>
<feature type="binding site" evidence="6">
    <location>
        <position position="289"/>
    </location>
    <ligand>
        <name>Mg(2+)</name>
        <dbReference type="ChEBI" id="CHEBI:18420"/>
    </ligand>
</feature>
<dbReference type="InterPro" id="IPR050060">
    <property type="entry name" value="Phosphoglucosamine_mutase"/>
</dbReference>
<dbReference type="InterPro" id="IPR005843">
    <property type="entry name" value="A-D-PHexomutase_C"/>
</dbReference>
<comment type="cofactor">
    <cofactor evidence="6">
        <name>Mg(2+)</name>
        <dbReference type="ChEBI" id="CHEBI:18420"/>
    </cofactor>
    <text evidence="6">Binds 1 Mg(2+) ion per subunit.</text>
</comment>
<evidence type="ECO:0000313" key="13">
    <source>
        <dbReference type="EMBL" id="MDH6197028.1"/>
    </source>
</evidence>
<dbReference type="Pfam" id="PF02879">
    <property type="entry name" value="PGM_PMM_II"/>
    <property type="match status" value="1"/>
</dbReference>
<dbReference type="CDD" id="cd05802">
    <property type="entry name" value="GlmM"/>
    <property type="match status" value="1"/>
</dbReference>
<feature type="domain" description="Alpha-D-phosphohexomutase alpha/beta/alpha" evidence="11">
    <location>
        <begin position="207"/>
        <end position="302"/>
    </location>
</feature>
<reference evidence="13 14" key="1">
    <citation type="submission" date="2023-04" db="EMBL/GenBank/DDBJ databases">
        <title>Forest soil microbial communities from Buena Vista Peninsula, Colon Province, Panama.</title>
        <authorList>
            <person name="Bouskill N."/>
        </authorList>
    </citation>
    <scope>NUCLEOTIDE SEQUENCE [LARGE SCALE GENOMIC DNA]</scope>
    <source>
        <strain evidence="13 14">AC80</strain>
    </source>
</reference>
<comment type="similarity">
    <text evidence="1 6 7">Belongs to the phosphohexose mutase family.</text>
</comment>
<feature type="domain" description="Alpha-D-phosphohexomutase alpha/beta/alpha" evidence="12">
    <location>
        <begin position="306"/>
        <end position="414"/>
    </location>
</feature>
<dbReference type="PROSITE" id="PS00710">
    <property type="entry name" value="PGM_PMM"/>
    <property type="match status" value="1"/>
</dbReference>
<evidence type="ECO:0000259" key="9">
    <source>
        <dbReference type="Pfam" id="PF00408"/>
    </source>
</evidence>
<keyword evidence="2 6" id="KW-0597">Phosphoprotein</keyword>
<dbReference type="InterPro" id="IPR036900">
    <property type="entry name" value="A-D-PHexomutase_C_sf"/>
</dbReference>
<dbReference type="PANTHER" id="PTHR42946">
    <property type="entry name" value="PHOSPHOHEXOSE MUTASE"/>
    <property type="match status" value="1"/>
</dbReference>
<dbReference type="Pfam" id="PF00408">
    <property type="entry name" value="PGM_PMM_IV"/>
    <property type="match status" value="1"/>
</dbReference>
<protein>
    <recommendedName>
        <fullName evidence="6 8">Phosphoglucosamine mutase</fullName>
        <ecNumber evidence="6 8">5.4.2.10</ecNumber>
    </recommendedName>
</protein>
<evidence type="ECO:0000259" key="11">
    <source>
        <dbReference type="Pfam" id="PF02879"/>
    </source>
</evidence>
<feature type="binding site" description="via phosphate group" evidence="6">
    <location>
        <position position="151"/>
    </location>
    <ligand>
        <name>Mg(2+)</name>
        <dbReference type="ChEBI" id="CHEBI:18420"/>
    </ligand>
</feature>
<keyword evidence="14" id="KW-1185">Reference proteome</keyword>
<feature type="binding site" evidence="6">
    <location>
        <position position="291"/>
    </location>
    <ligand>
        <name>Mg(2+)</name>
        <dbReference type="ChEBI" id="CHEBI:18420"/>
    </ligand>
</feature>
<comment type="PTM">
    <text evidence="6">Activated by phosphorylation.</text>
</comment>
<evidence type="ECO:0000256" key="1">
    <source>
        <dbReference type="ARBA" id="ARBA00010231"/>
    </source>
</evidence>
<dbReference type="InterPro" id="IPR005846">
    <property type="entry name" value="A-D-PHexomutase_a/b/a-III"/>
</dbReference>
<dbReference type="InterPro" id="IPR005844">
    <property type="entry name" value="A-D-PHexomutase_a/b/a-I"/>
</dbReference>
<sequence>MRAVSESVPRSVLTGYSRRVSRSGIDSAAGWSLTSSVVFRAVNYEKFDGMGRLFGTDGVRGVANRDLTAELAVALGSAAARRLGNSTGHARRIAVVGRDPRASSEMLEAAVIAGITSEGVDALRVGALPTPAVAYLTSAYDADFGVMISASHNPMPDNGIKIFGPGGHKLDDDTEDRIEELVNSGPGQRPTGAGIGRVLDAEDALDRYLRHAGKAVTTRLDGLTVVVDCANGAAWAAAPRAYRAAGANVIAISAEPNGLNINDGCGSTHMEVLQAAVVQHGADLGLAHDGDADRCLAVDAAGRVIDGDAIMVVLALAMQEADELASNTLVTTVMSNLGLHLAMRAAGIEVRTTSVGDRYVLEELRAGEFSLGGEQSGHIVLPGLGTTGDGIVTGLRLMSRMAQSGATLAALAEPMRTLPQVLINVKVADKATVAEAPSVQSAVAQAEAELGDTGRILLRPSGTEQVVRVMVEAADENTARQLAVRVAESVSGQSAPSV</sequence>
<dbReference type="PANTHER" id="PTHR42946:SF1">
    <property type="entry name" value="PHOSPHOGLUCOMUTASE (ALPHA-D-GLUCOSE-1,6-BISPHOSPHATE-DEPENDENT)"/>
    <property type="match status" value="1"/>
</dbReference>
<evidence type="ECO:0000256" key="2">
    <source>
        <dbReference type="ARBA" id="ARBA00022553"/>
    </source>
</evidence>
<organism evidence="13 14">
    <name type="scientific">Mycolicibacterium frederiksbergense</name>
    <dbReference type="NCBI Taxonomy" id="117567"/>
    <lineage>
        <taxon>Bacteria</taxon>
        <taxon>Bacillati</taxon>
        <taxon>Actinomycetota</taxon>
        <taxon>Actinomycetes</taxon>
        <taxon>Mycobacteriales</taxon>
        <taxon>Mycobacteriaceae</taxon>
        <taxon>Mycolicibacterium</taxon>
    </lineage>
</organism>
<feature type="domain" description="Alpha-D-phosphohexomutase C-terminal" evidence="9">
    <location>
        <begin position="422"/>
        <end position="488"/>
    </location>
</feature>
<evidence type="ECO:0000259" key="12">
    <source>
        <dbReference type="Pfam" id="PF02880"/>
    </source>
</evidence>
<keyword evidence="5 6" id="KW-0413">Isomerase</keyword>
<dbReference type="InterPro" id="IPR005841">
    <property type="entry name" value="Alpha-D-phosphohexomutase_SF"/>
</dbReference>
<feature type="active site" description="Phosphoserine intermediate" evidence="6">
    <location>
        <position position="151"/>
    </location>
</feature>
<dbReference type="SUPFAM" id="SSF55957">
    <property type="entry name" value="Phosphoglucomutase, C-terminal domain"/>
    <property type="match status" value="1"/>
</dbReference>
<dbReference type="EMBL" id="JARXVE010000005">
    <property type="protein sequence ID" value="MDH6197028.1"/>
    <property type="molecule type" value="Genomic_DNA"/>
</dbReference>
<dbReference type="PRINTS" id="PR00509">
    <property type="entry name" value="PGMPMM"/>
</dbReference>
<dbReference type="InterPro" id="IPR016055">
    <property type="entry name" value="A-D-PHexomutase_a/b/a-I/II/III"/>
</dbReference>
<dbReference type="SUPFAM" id="SSF53738">
    <property type="entry name" value="Phosphoglucomutase, first 3 domains"/>
    <property type="match status" value="3"/>
</dbReference>
<dbReference type="InterPro" id="IPR005845">
    <property type="entry name" value="A-D-PHexomutase_a/b/a-II"/>
</dbReference>
<evidence type="ECO:0000259" key="10">
    <source>
        <dbReference type="Pfam" id="PF02878"/>
    </source>
</evidence>
<comment type="caution">
    <text evidence="13">The sequence shown here is derived from an EMBL/GenBank/DDBJ whole genome shotgun (WGS) entry which is preliminary data.</text>
</comment>
<dbReference type="InterPro" id="IPR016066">
    <property type="entry name" value="A-D-PHexomutase_CS"/>
</dbReference>
<comment type="catalytic activity">
    <reaction evidence="6 8">
        <text>alpha-D-glucosamine 1-phosphate = D-glucosamine 6-phosphate</text>
        <dbReference type="Rhea" id="RHEA:23424"/>
        <dbReference type="ChEBI" id="CHEBI:58516"/>
        <dbReference type="ChEBI" id="CHEBI:58725"/>
        <dbReference type="EC" id="5.4.2.10"/>
    </reaction>
</comment>
<evidence type="ECO:0000256" key="6">
    <source>
        <dbReference type="HAMAP-Rule" id="MF_01554"/>
    </source>
</evidence>
<evidence type="ECO:0000256" key="5">
    <source>
        <dbReference type="ARBA" id="ARBA00023235"/>
    </source>
</evidence>
<dbReference type="Proteomes" id="UP001160130">
    <property type="component" value="Unassembled WGS sequence"/>
</dbReference>
<comment type="function">
    <text evidence="6 8">Catalyzes the conversion of glucosamine-6-phosphate to glucosamine-1-phosphate.</text>
</comment>
<evidence type="ECO:0000256" key="8">
    <source>
        <dbReference type="RuleBase" id="RU004327"/>
    </source>
</evidence>
<feature type="domain" description="Alpha-D-phosphohexomutase alpha/beta/alpha" evidence="10">
    <location>
        <begin position="52"/>
        <end position="184"/>
    </location>
</feature>
<feature type="binding site" evidence="6">
    <location>
        <position position="293"/>
    </location>
    <ligand>
        <name>Mg(2+)</name>
        <dbReference type="ChEBI" id="CHEBI:18420"/>
    </ligand>
</feature>
<dbReference type="Gene3D" id="3.30.310.50">
    <property type="entry name" value="Alpha-D-phosphohexomutase, C-terminal domain"/>
    <property type="match status" value="1"/>
</dbReference>